<feature type="region of interest" description="Disordered" evidence="5">
    <location>
        <begin position="568"/>
        <end position="690"/>
    </location>
</feature>
<protein>
    <recommendedName>
        <fullName evidence="2">polynucleotide adenylyltransferase</fullName>
        <ecNumber evidence="2">2.7.7.19</ecNumber>
    </recommendedName>
</protein>
<dbReference type="GO" id="GO:0043634">
    <property type="term" value="P:polyadenylation-dependent ncRNA catabolic process"/>
    <property type="evidence" value="ECO:0007669"/>
    <property type="project" value="TreeGrafter"/>
</dbReference>
<dbReference type="SUPFAM" id="SSF81301">
    <property type="entry name" value="Nucleotidyltransferase"/>
    <property type="match status" value="1"/>
</dbReference>
<evidence type="ECO:0000313" key="8">
    <source>
        <dbReference type="EMBL" id="CED83933.1"/>
    </source>
</evidence>
<organism evidence="8">
    <name type="scientific">Phaffia rhodozyma</name>
    <name type="common">Yeast</name>
    <name type="synonym">Xanthophyllomyces dendrorhous</name>
    <dbReference type="NCBI Taxonomy" id="264483"/>
    <lineage>
        <taxon>Eukaryota</taxon>
        <taxon>Fungi</taxon>
        <taxon>Dikarya</taxon>
        <taxon>Basidiomycota</taxon>
        <taxon>Agaricomycotina</taxon>
        <taxon>Tremellomycetes</taxon>
        <taxon>Cystofilobasidiales</taxon>
        <taxon>Mrakiaceae</taxon>
        <taxon>Phaffia</taxon>
    </lineage>
</organism>
<dbReference type="FunFam" id="3.30.460.10:FF:000051">
    <property type="entry name" value="DNA2/NAM7 helicase family protein"/>
    <property type="match status" value="1"/>
</dbReference>
<feature type="region of interest" description="Disordered" evidence="5">
    <location>
        <begin position="462"/>
        <end position="493"/>
    </location>
</feature>
<dbReference type="Gene3D" id="3.30.460.10">
    <property type="entry name" value="Beta Polymerase, domain 2"/>
    <property type="match status" value="1"/>
</dbReference>
<dbReference type="GO" id="GO:0031499">
    <property type="term" value="C:TRAMP complex"/>
    <property type="evidence" value="ECO:0007669"/>
    <property type="project" value="TreeGrafter"/>
</dbReference>
<dbReference type="GO" id="GO:0005730">
    <property type="term" value="C:nucleolus"/>
    <property type="evidence" value="ECO:0007669"/>
    <property type="project" value="TreeGrafter"/>
</dbReference>
<evidence type="ECO:0000259" key="7">
    <source>
        <dbReference type="Pfam" id="PF22600"/>
    </source>
</evidence>
<dbReference type="EC" id="2.7.7.19" evidence="2"/>
<dbReference type="InterPro" id="IPR045862">
    <property type="entry name" value="Trf4-like"/>
</dbReference>
<dbReference type="EMBL" id="LN483157">
    <property type="protein sequence ID" value="CED83933.1"/>
    <property type="molecule type" value="Genomic_DNA"/>
</dbReference>
<sequence>MADSTNAFNINQGFIAFEVSPEPEVAPSSVHASTSKPSDGHNAVRSSGKGKEPARESNKRSREDGEFDPNDPDAYRNLKEERRAAGRFTPWTEGLDWNSCKNPAELLNREITSFVSYISPTVKEHATRTHIVELIRRAVVNQWKDAKVVPFGSFETGLYLPNGDIDLVISSNTMDRQNKVTVLHTLASVLRRANLAENIQVIARAKVPIVKFISSYGRLPIDISLNQLNGISAGKIVNSYLAALPAVRPLVLVIKSFLNQRGMNEVYSGGLGSYSVICLVISFLQVHAKVRRAEIDPLENLGVLLIEFFELYGKNFGYDDTGICLRNGGSYFSKSERNWINEKQRYLLSIEDPQDQTNDVARSSHGILRVRSTFGGAYEVLTSRLYIRADEMARSRHGQRHLRFTNSDEASILMGIMGVTPEVAKQRRFLEDLHNSGVLQNSLNIPKNAPLPDLPAFLQNATTQSSKATKPRSQTSSSSFSVRSPPTVKAPKQSMAAIMIEDDTESEAGHIRKSIQAGYVSSDSEISFIDKPFKPASAVVSHTVVEQPRSRSSSANPYSRSSLLQRLNSNSDVKEDSRYAATQSPASKRRRMKQDAFSPAPPSPITKKSQKKMTRKISLGSSDSSGEEGEIKEIEAFNENGDDDDDDSSSHIEGQEELISTSDEEIRKATAKSARRKARQMRRDFWAAKGGDSRMDLAYGSLDRD</sequence>
<accession>A0A0F7SVF5</accession>
<comment type="similarity">
    <text evidence="1">Belongs to the DNA polymerase type-B-like family.</text>
</comment>
<proteinExistence type="inferred from homology"/>
<feature type="compositionally biased region" description="Basic and acidic residues" evidence="5">
    <location>
        <begin position="681"/>
        <end position="690"/>
    </location>
</feature>
<dbReference type="GO" id="GO:0031123">
    <property type="term" value="P:RNA 3'-end processing"/>
    <property type="evidence" value="ECO:0007669"/>
    <property type="project" value="TreeGrafter"/>
</dbReference>
<evidence type="ECO:0000256" key="2">
    <source>
        <dbReference type="ARBA" id="ARBA00012388"/>
    </source>
</evidence>
<name>A0A0F7SVF5_PHARH</name>
<dbReference type="PANTHER" id="PTHR23092">
    <property type="entry name" value="POLY(A) RNA POLYMERASE"/>
    <property type="match status" value="1"/>
</dbReference>
<keyword evidence="3" id="KW-0479">Metal-binding</keyword>
<evidence type="ECO:0000256" key="5">
    <source>
        <dbReference type="SAM" id="MobiDB-lite"/>
    </source>
</evidence>
<evidence type="ECO:0000256" key="1">
    <source>
        <dbReference type="ARBA" id="ARBA00008593"/>
    </source>
</evidence>
<feature type="compositionally biased region" description="Low complexity" evidence="5">
    <location>
        <begin position="472"/>
        <end position="487"/>
    </location>
</feature>
<feature type="region of interest" description="Disordered" evidence="5">
    <location>
        <begin position="22"/>
        <end position="77"/>
    </location>
</feature>
<dbReference type="CDD" id="cd05402">
    <property type="entry name" value="NT_PAP_TUTase"/>
    <property type="match status" value="1"/>
</dbReference>
<feature type="compositionally biased region" description="Basic residues" evidence="5">
    <location>
        <begin position="669"/>
        <end position="680"/>
    </location>
</feature>
<feature type="compositionally biased region" description="Basic and acidic residues" evidence="5">
    <location>
        <begin position="49"/>
        <end position="64"/>
    </location>
</feature>
<reference evidence="8" key="1">
    <citation type="submission" date="2014-08" db="EMBL/GenBank/DDBJ databases">
        <authorList>
            <person name="Sharma Rahul"/>
            <person name="Thines Marco"/>
        </authorList>
    </citation>
    <scope>NUCLEOTIDE SEQUENCE</scope>
</reference>
<keyword evidence="4" id="KW-0460">Magnesium</keyword>
<feature type="domain" description="Poly(A) RNA polymerase mitochondrial-like central palm" evidence="7">
    <location>
        <begin position="107"/>
        <end position="241"/>
    </location>
</feature>
<evidence type="ECO:0000259" key="6">
    <source>
        <dbReference type="Pfam" id="PF03828"/>
    </source>
</evidence>
<evidence type="ECO:0000256" key="4">
    <source>
        <dbReference type="ARBA" id="ARBA00022842"/>
    </source>
</evidence>
<dbReference type="GO" id="GO:0010605">
    <property type="term" value="P:negative regulation of macromolecule metabolic process"/>
    <property type="evidence" value="ECO:0007669"/>
    <property type="project" value="UniProtKB-ARBA"/>
</dbReference>
<dbReference type="GO" id="GO:0046872">
    <property type="term" value="F:metal ion binding"/>
    <property type="evidence" value="ECO:0007669"/>
    <property type="project" value="UniProtKB-KW"/>
</dbReference>
<dbReference type="Gene3D" id="1.10.1410.10">
    <property type="match status" value="1"/>
</dbReference>
<dbReference type="FunFam" id="1.10.1410.10:FF:000003">
    <property type="entry name" value="non-canonical poly(A) RNA polymerase PAPD7"/>
    <property type="match status" value="1"/>
</dbReference>
<dbReference type="GO" id="GO:1990817">
    <property type="term" value="F:poly(A) RNA polymerase activity"/>
    <property type="evidence" value="ECO:0007669"/>
    <property type="project" value="UniProtKB-EC"/>
</dbReference>
<dbReference type="Pfam" id="PF03828">
    <property type="entry name" value="PAP_assoc"/>
    <property type="match status" value="1"/>
</dbReference>
<dbReference type="InterPro" id="IPR054708">
    <property type="entry name" value="MTPAP-like_central"/>
</dbReference>
<dbReference type="SUPFAM" id="SSF81631">
    <property type="entry name" value="PAP/OAS1 substrate-binding domain"/>
    <property type="match status" value="1"/>
</dbReference>
<dbReference type="Pfam" id="PF22600">
    <property type="entry name" value="MTPAP-like_central"/>
    <property type="match status" value="1"/>
</dbReference>
<dbReference type="InterPro" id="IPR002058">
    <property type="entry name" value="PAP_assoc"/>
</dbReference>
<dbReference type="AlphaFoldDB" id="A0A0F7SVF5"/>
<dbReference type="PANTHER" id="PTHR23092:SF15">
    <property type="entry name" value="INACTIVE NON-CANONICAL POLY(A) RNA POLYMERASE PROTEIN TRF4-2-RELATED"/>
    <property type="match status" value="1"/>
</dbReference>
<feature type="domain" description="PAP-associated" evidence="6">
    <location>
        <begin position="300"/>
        <end position="358"/>
    </location>
</feature>
<evidence type="ECO:0000256" key="3">
    <source>
        <dbReference type="ARBA" id="ARBA00022723"/>
    </source>
</evidence>
<dbReference type="InterPro" id="IPR043519">
    <property type="entry name" value="NT_sf"/>
</dbReference>
<dbReference type="GO" id="GO:0003729">
    <property type="term" value="F:mRNA binding"/>
    <property type="evidence" value="ECO:0007669"/>
    <property type="project" value="TreeGrafter"/>
</dbReference>